<sequence length="344" mass="39041">MSSRNTAVFGTMTSAVDSSSSTPKHAPTMATSSFQYSGVTLVLITGHKLNGQSYLQWRQSVFMFVCGKGKDDYLPGVAKAPSQQDASYKKWWVENNMIDDNFLLFTTAHDIWEAARKSYSTHEKSAKIFEVEYVLHNLNQGDMPVHQYHNSLIRCWQKLDLLESYNWSCSIDAQYFKKLVEEKRLYKFLSGLNETFEDVCGRILGRSSLPSLKEAFSEDLGSGKMIGNAEECNGRHAACECVHTNVVVDCSMGFSGNLGQCSITTTELFAIREGLKMAWDHGYRSIILEVNSKFLWSLFIRIMMVVILMRISSETFRISLVETFPVSCTHIYREGNRFADFITK</sequence>
<dbReference type="CDD" id="cd06222">
    <property type="entry name" value="RNase_H_like"/>
    <property type="match status" value="1"/>
</dbReference>
<dbReference type="AlphaFoldDB" id="A0A834TJ02"/>
<evidence type="ECO:0000256" key="1">
    <source>
        <dbReference type="SAM" id="MobiDB-lite"/>
    </source>
</evidence>
<dbReference type="Gene3D" id="3.30.420.10">
    <property type="entry name" value="Ribonuclease H-like superfamily/Ribonuclease H"/>
    <property type="match status" value="1"/>
</dbReference>
<dbReference type="GO" id="GO:0003676">
    <property type="term" value="F:nucleic acid binding"/>
    <property type="evidence" value="ECO:0007669"/>
    <property type="project" value="InterPro"/>
</dbReference>
<comment type="caution">
    <text evidence="3">The sequence shown here is derived from an EMBL/GenBank/DDBJ whole genome shotgun (WGS) entry which is preliminary data.</text>
</comment>
<feature type="region of interest" description="Disordered" evidence="1">
    <location>
        <begin position="1"/>
        <end position="24"/>
    </location>
</feature>
<dbReference type="SUPFAM" id="SSF53098">
    <property type="entry name" value="Ribonuclease H-like"/>
    <property type="match status" value="1"/>
</dbReference>
<dbReference type="PANTHER" id="PTHR37610:SF47">
    <property type="entry name" value="RETROTRANSPOSON COPIA-LIKE N-TERMINAL DOMAIN-CONTAINING PROTEIN"/>
    <property type="match status" value="1"/>
</dbReference>
<dbReference type="GO" id="GO:0004523">
    <property type="term" value="F:RNA-DNA hybrid ribonuclease activity"/>
    <property type="evidence" value="ECO:0007669"/>
    <property type="project" value="InterPro"/>
</dbReference>
<accession>A0A834TJ02</accession>
<organism evidence="3 4">
    <name type="scientific">Senna tora</name>
    <dbReference type="NCBI Taxonomy" id="362788"/>
    <lineage>
        <taxon>Eukaryota</taxon>
        <taxon>Viridiplantae</taxon>
        <taxon>Streptophyta</taxon>
        <taxon>Embryophyta</taxon>
        <taxon>Tracheophyta</taxon>
        <taxon>Spermatophyta</taxon>
        <taxon>Magnoliopsida</taxon>
        <taxon>eudicotyledons</taxon>
        <taxon>Gunneridae</taxon>
        <taxon>Pentapetalae</taxon>
        <taxon>rosids</taxon>
        <taxon>fabids</taxon>
        <taxon>Fabales</taxon>
        <taxon>Fabaceae</taxon>
        <taxon>Caesalpinioideae</taxon>
        <taxon>Cassia clade</taxon>
        <taxon>Senna</taxon>
    </lineage>
</organism>
<dbReference type="InterPro" id="IPR036397">
    <property type="entry name" value="RNaseH_sf"/>
</dbReference>
<gene>
    <name evidence="3" type="ORF">G2W53_027456</name>
</gene>
<dbReference type="OrthoDB" id="1746033at2759"/>
<evidence type="ECO:0000313" key="4">
    <source>
        <dbReference type="Proteomes" id="UP000634136"/>
    </source>
</evidence>
<dbReference type="Proteomes" id="UP000634136">
    <property type="component" value="Unassembled WGS sequence"/>
</dbReference>
<evidence type="ECO:0000313" key="3">
    <source>
        <dbReference type="EMBL" id="KAF7822001.1"/>
    </source>
</evidence>
<dbReference type="EMBL" id="JAAIUW010000008">
    <property type="protein sequence ID" value="KAF7822001.1"/>
    <property type="molecule type" value="Genomic_DNA"/>
</dbReference>
<keyword evidence="4" id="KW-1185">Reference proteome</keyword>
<dbReference type="Pfam" id="PF13456">
    <property type="entry name" value="RVT_3"/>
    <property type="match status" value="1"/>
</dbReference>
<dbReference type="InterPro" id="IPR044730">
    <property type="entry name" value="RNase_H-like_dom_plant"/>
</dbReference>
<protein>
    <submittedName>
        <fullName evidence="3">Retrovirus-related Pol polyprotein from transposon RE1</fullName>
    </submittedName>
</protein>
<reference evidence="3" key="1">
    <citation type="submission" date="2020-09" db="EMBL/GenBank/DDBJ databases">
        <title>Genome-Enabled Discovery of Anthraquinone Biosynthesis in Senna tora.</title>
        <authorList>
            <person name="Kang S.-H."/>
            <person name="Pandey R.P."/>
            <person name="Lee C.-M."/>
            <person name="Sim J.-S."/>
            <person name="Jeong J.-T."/>
            <person name="Choi B.-S."/>
            <person name="Jung M."/>
            <person name="Ginzburg D."/>
            <person name="Zhao K."/>
            <person name="Won S.Y."/>
            <person name="Oh T.-J."/>
            <person name="Yu Y."/>
            <person name="Kim N.-H."/>
            <person name="Lee O.R."/>
            <person name="Lee T.-H."/>
            <person name="Bashyal P."/>
            <person name="Kim T.-S."/>
            <person name="Lee W.-H."/>
            <person name="Kawkins C."/>
            <person name="Kim C.-K."/>
            <person name="Kim J.S."/>
            <person name="Ahn B.O."/>
            <person name="Rhee S.Y."/>
            <person name="Sohng J.K."/>
        </authorList>
    </citation>
    <scope>NUCLEOTIDE SEQUENCE</scope>
    <source>
        <tissue evidence="3">Leaf</tissue>
    </source>
</reference>
<evidence type="ECO:0000259" key="2">
    <source>
        <dbReference type="Pfam" id="PF13456"/>
    </source>
</evidence>
<name>A0A834TJ02_9FABA</name>
<dbReference type="InterPro" id="IPR002156">
    <property type="entry name" value="RNaseH_domain"/>
</dbReference>
<feature type="domain" description="RNase H type-1" evidence="2">
    <location>
        <begin position="255"/>
        <end position="341"/>
    </location>
</feature>
<proteinExistence type="predicted"/>
<dbReference type="InterPro" id="IPR012337">
    <property type="entry name" value="RNaseH-like_sf"/>
</dbReference>
<dbReference type="PANTHER" id="PTHR37610">
    <property type="entry name" value="CCHC-TYPE DOMAIN-CONTAINING PROTEIN"/>
    <property type="match status" value="1"/>
</dbReference>